<keyword evidence="1" id="KW-0732">Signal</keyword>
<name>A0A4Q8QGI8_9FLAO</name>
<sequence>MKKAIVIFALFGVCSLFYSCDLDDDEQNFHFTTLSVVDANVPDSFAVNTTYNIEVTYLRPNGCTFFEGFDITKTGETDRDVLVIGSVITDETACTQAVEEVAATFQFTVIFTEDYHFRFYAGQDNEGNSRYLEYTVPVETDTGPAN</sequence>
<reference evidence="2 3" key="1">
    <citation type="submission" date="2019-02" db="EMBL/GenBank/DDBJ databases">
        <title>Draft genome sequence of Muricauda sp. 176CP4-71.</title>
        <authorList>
            <person name="Park J.-S."/>
        </authorList>
    </citation>
    <scope>NUCLEOTIDE SEQUENCE [LARGE SCALE GENOMIC DNA]</scope>
    <source>
        <strain evidence="2 3">176CP4-71</strain>
    </source>
</reference>
<evidence type="ECO:0008006" key="4">
    <source>
        <dbReference type="Google" id="ProtNLM"/>
    </source>
</evidence>
<dbReference type="AlphaFoldDB" id="A0A4Q8QGI8"/>
<evidence type="ECO:0000256" key="1">
    <source>
        <dbReference type="SAM" id="SignalP"/>
    </source>
</evidence>
<feature type="signal peptide" evidence="1">
    <location>
        <begin position="1"/>
        <end position="19"/>
    </location>
</feature>
<dbReference type="PROSITE" id="PS51257">
    <property type="entry name" value="PROKAR_LIPOPROTEIN"/>
    <property type="match status" value="1"/>
</dbReference>
<dbReference type="RefSeq" id="WP_130615714.1">
    <property type="nucleotide sequence ID" value="NZ_SGIU01000002.1"/>
</dbReference>
<protein>
    <recommendedName>
        <fullName evidence="4">Lipoprotein</fullName>
    </recommendedName>
</protein>
<dbReference type="EMBL" id="SGIU01000002">
    <property type="protein sequence ID" value="TAI47489.1"/>
    <property type="molecule type" value="Genomic_DNA"/>
</dbReference>
<dbReference type="OrthoDB" id="893802at2"/>
<gene>
    <name evidence="2" type="ORF">EW142_12525</name>
</gene>
<dbReference type="Proteomes" id="UP000291981">
    <property type="component" value="Unassembled WGS sequence"/>
</dbReference>
<evidence type="ECO:0000313" key="3">
    <source>
        <dbReference type="Proteomes" id="UP000291981"/>
    </source>
</evidence>
<comment type="caution">
    <text evidence="2">The sequence shown here is derived from an EMBL/GenBank/DDBJ whole genome shotgun (WGS) entry which is preliminary data.</text>
</comment>
<proteinExistence type="predicted"/>
<accession>A0A4Q8QGI8</accession>
<keyword evidence="3" id="KW-1185">Reference proteome</keyword>
<feature type="chain" id="PRO_5020736309" description="Lipoprotein" evidence="1">
    <location>
        <begin position="20"/>
        <end position="146"/>
    </location>
</feature>
<evidence type="ECO:0000313" key="2">
    <source>
        <dbReference type="EMBL" id="TAI47489.1"/>
    </source>
</evidence>
<organism evidence="2 3">
    <name type="scientific">Flagellimonas allohymeniacidonis</name>
    <dbReference type="NCBI Taxonomy" id="2517819"/>
    <lineage>
        <taxon>Bacteria</taxon>
        <taxon>Pseudomonadati</taxon>
        <taxon>Bacteroidota</taxon>
        <taxon>Flavobacteriia</taxon>
        <taxon>Flavobacteriales</taxon>
        <taxon>Flavobacteriaceae</taxon>
        <taxon>Flagellimonas</taxon>
    </lineage>
</organism>